<dbReference type="PANTHER" id="PTHR17178:SF0">
    <property type="entry name" value="SERGLYCIN"/>
    <property type="match status" value="1"/>
</dbReference>
<keyword evidence="3" id="KW-0812">Transmembrane</keyword>
<keyword evidence="6" id="KW-1185">Reference proteome</keyword>
<evidence type="ECO:0000256" key="3">
    <source>
        <dbReference type="SAM" id="Phobius"/>
    </source>
</evidence>
<sequence>MDPGWPRPPQANHENRFHYPQYKNQQQTADYAQPSQYQQYQQYQAFPPHPSVRVPPNVKLSARQVPAGVGVAPPPVKYNGRERQPKPSGSGMLIQDFKFPAAPPVPASGSGRVKQEPWQSPGRKYNMHESYMSSVLDDFATPRTTPSSRSRGFPTSRRFSGSVYAESEALVPDERFDPDPPSPERSPSSSSDTSPQIVRQASLGKRAKPAMTTIKNRTSQLDQDIPEHRPAPIQTSRSATMTALSAAVAVGMSSQPVEVRSGTPGSQSFTPVRMPFDTSPPASPSADREFLQTPKSPNTIASTKLAAQTPSSRLSLKSMNPLLGLGIEQPAMSDKIPESRRPPRLDMDAVREAENRGSTTSLADLIRRATKLAANLDRGKTASRLGMLDMFGSTDKLGGMNRHSTMSDMISAFPAPAVGGTPTNRRDGAWPLPEKNDVYASTTDLSKDPTKQKRRQCCGLSLPIFIAIIVVVIILVAAAVLIPIFLILVPRQNDDDVNLSNCAASYPCQNGGSSIVSNNTCVCVCSNGFTGSQCETSGNADDCMTATLNDGSNEYKNATIGRSIMPPLSDAQTRFDIPLNTSTILSLFSSNNLSCTSENSLVDFNSSVLDQGTKRKRFVVLPSFEPSENSQPPAIHGKPLPPVVSKRAEPDCELRLERRQDGVTIGTSNGIVFQATSATVGPVSPPSTSVDADVSTITSISGTSTSAANSSGTASPTASSTSSSNDTRSVTDQELEFAKVVVLFVLQESHAISVAINAQQQMEYFFAVQEKGTSSNATVDVGFGDLQLTANFDEFSITKGDDEIIGGKSG</sequence>
<feature type="region of interest" description="Disordered" evidence="2">
    <location>
        <begin position="701"/>
        <end position="727"/>
    </location>
</feature>
<comment type="caution">
    <text evidence="1">Lacks conserved residue(s) required for the propagation of feature annotation.</text>
</comment>
<dbReference type="RefSeq" id="XP_013271853.1">
    <property type="nucleotide sequence ID" value="XM_013416399.1"/>
</dbReference>
<feature type="compositionally biased region" description="Low complexity" evidence="2">
    <location>
        <begin position="701"/>
        <end position="725"/>
    </location>
</feature>
<keyword evidence="1" id="KW-1015">Disulfide bond</keyword>
<dbReference type="HOGENOM" id="CLU_009769_1_0_1"/>
<proteinExistence type="predicted"/>
<feature type="compositionally biased region" description="Low complexity" evidence="2">
    <location>
        <begin position="185"/>
        <end position="195"/>
    </location>
</feature>
<feature type="compositionally biased region" description="Polar residues" evidence="2">
    <location>
        <begin position="213"/>
        <end position="222"/>
    </location>
</feature>
<dbReference type="PROSITE" id="PS50026">
    <property type="entry name" value="EGF_3"/>
    <property type="match status" value="1"/>
</dbReference>
<dbReference type="CDD" id="cd00054">
    <property type="entry name" value="EGF_CA"/>
    <property type="match status" value="1"/>
</dbReference>
<keyword evidence="3" id="KW-1133">Transmembrane helix</keyword>
<accession>A0A0D2FR86</accession>
<organism evidence="5 6">
    <name type="scientific">Rhinocladiella mackenziei CBS 650.93</name>
    <dbReference type="NCBI Taxonomy" id="1442369"/>
    <lineage>
        <taxon>Eukaryota</taxon>
        <taxon>Fungi</taxon>
        <taxon>Dikarya</taxon>
        <taxon>Ascomycota</taxon>
        <taxon>Pezizomycotina</taxon>
        <taxon>Eurotiomycetes</taxon>
        <taxon>Chaetothyriomycetidae</taxon>
        <taxon>Chaetothyriales</taxon>
        <taxon>Herpotrichiellaceae</taxon>
        <taxon>Rhinocladiella</taxon>
    </lineage>
</organism>
<reference evidence="5 6" key="1">
    <citation type="submission" date="2015-01" db="EMBL/GenBank/DDBJ databases">
        <title>The Genome Sequence of Rhinocladiella mackenzie CBS 650.93.</title>
        <authorList>
            <consortium name="The Broad Institute Genomics Platform"/>
            <person name="Cuomo C."/>
            <person name="de Hoog S."/>
            <person name="Gorbushina A."/>
            <person name="Stielow B."/>
            <person name="Teixiera M."/>
            <person name="Abouelleil A."/>
            <person name="Chapman S.B."/>
            <person name="Priest M."/>
            <person name="Young S.K."/>
            <person name="Wortman J."/>
            <person name="Nusbaum C."/>
            <person name="Birren B."/>
        </authorList>
    </citation>
    <scope>NUCLEOTIDE SEQUENCE [LARGE SCALE GENOMIC DNA]</scope>
    <source>
        <strain evidence="5 6">CBS 650.93</strain>
    </source>
</reference>
<dbReference type="PANTHER" id="PTHR17178">
    <property type="entry name" value="SECRETORY GRANULE PROTEOGLYCAN CORE PROTEIN"/>
    <property type="match status" value="1"/>
</dbReference>
<evidence type="ECO:0000259" key="4">
    <source>
        <dbReference type="PROSITE" id="PS50026"/>
    </source>
</evidence>
<name>A0A0D2FR86_9EURO</name>
<dbReference type="Proteomes" id="UP000053617">
    <property type="component" value="Unassembled WGS sequence"/>
</dbReference>
<evidence type="ECO:0000256" key="1">
    <source>
        <dbReference type="PROSITE-ProRule" id="PRU00076"/>
    </source>
</evidence>
<keyword evidence="3" id="KW-0472">Membrane</keyword>
<evidence type="ECO:0000313" key="6">
    <source>
        <dbReference type="Proteomes" id="UP000053617"/>
    </source>
</evidence>
<dbReference type="AlphaFoldDB" id="A0A0D2FR86"/>
<feature type="region of interest" description="Disordered" evidence="2">
    <location>
        <begin position="65"/>
        <end position="237"/>
    </location>
</feature>
<feature type="region of interest" description="Disordered" evidence="2">
    <location>
        <begin position="624"/>
        <end position="646"/>
    </location>
</feature>
<feature type="transmembrane region" description="Helical" evidence="3">
    <location>
        <begin position="462"/>
        <end position="489"/>
    </location>
</feature>
<evidence type="ECO:0000313" key="5">
    <source>
        <dbReference type="EMBL" id="KIX04717.1"/>
    </source>
</evidence>
<dbReference type="PROSITE" id="PS00022">
    <property type="entry name" value="EGF_1"/>
    <property type="match status" value="1"/>
</dbReference>
<dbReference type="InterPro" id="IPR000742">
    <property type="entry name" value="EGF"/>
</dbReference>
<dbReference type="PROSITE" id="PS01186">
    <property type="entry name" value="EGF_2"/>
    <property type="match status" value="1"/>
</dbReference>
<dbReference type="EMBL" id="KN847478">
    <property type="protein sequence ID" value="KIX04717.1"/>
    <property type="molecule type" value="Genomic_DNA"/>
</dbReference>
<feature type="domain" description="EGF-like" evidence="4">
    <location>
        <begin position="498"/>
        <end position="535"/>
    </location>
</feature>
<keyword evidence="1" id="KW-0245">EGF-like domain</keyword>
<dbReference type="Gene3D" id="2.10.25.10">
    <property type="entry name" value="Laminin"/>
    <property type="match status" value="1"/>
</dbReference>
<evidence type="ECO:0000256" key="2">
    <source>
        <dbReference type="SAM" id="MobiDB-lite"/>
    </source>
</evidence>
<dbReference type="GeneID" id="25293658"/>
<feature type="disulfide bond" evidence="1">
    <location>
        <begin position="525"/>
        <end position="534"/>
    </location>
</feature>
<dbReference type="OrthoDB" id="283575at2759"/>
<dbReference type="STRING" id="1442369.A0A0D2FR86"/>
<protein>
    <recommendedName>
        <fullName evidence="4">EGF-like domain-containing protein</fullName>
    </recommendedName>
</protein>
<dbReference type="VEuPathDB" id="FungiDB:Z518_05587"/>
<gene>
    <name evidence="5" type="ORF">Z518_05587</name>
</gene>